<dbReference type="InterPro" id="IPR036590">
    <property type="entry name" value="SRAP-like"/>
</dbReference>
<dbReference type="EMBL" id="HACG01019248">
    <property type="protein sequence ID" value="CEK66113.1"/>
    <property type="molecule type" value="Transcribed_RNA"/>
</dbReference>
<feature type="chain" id="PRO_5002111029" description="Kringle domain-containing protein" evidence="2">
    <location>
        <begin position="22"/>
        <end position="68"/>
    </location>
</feature>
<feature type="region of interest" description="Disordered" evidence="1">
    <location>
        <begin position="41"/>
        <end position="68"/>
    </location>
</feature>
<evidence type="ECO:0008006" key="4">
    <source>
        <dbReference type="Google" id="ProtNLM"/>
    </source>
</evidence>
<keyword evidence="2" id="KW-0732">Signal</keyword>
<feature type="non-terminal residue" evidence="3">
    <location>
        <position position="68"/>
    </location>
</feature>
<reference evidence="3" key="1">
    <citation type="submission" date="2014-12" db="EMBL/GenBank/DDBJ databases">
        <title>Insight into the proteome of Arion vulgaris.</title>
        <authorList>
            <person name="Aradska J."/>
            <person name="Bulat T."/>
            <person name="Smidak R."/>
            <person name="Sarate P."/>
            <person name="Gangsoo J."/>
            <person name="Sialana F."/>
            <person name="Bilban M."/>
            <person name="Lubec G."/>
        </authorList>
    </citation>
    <scope>NUCLEOTIDE SEQUENCE</scope>
    <source>
        <tissue evidence="3">Skin</tissue>
    </source>
</reference>
<evidence type="ECO:0000313" key="3">
    <source>
        <dbReference type="EMBL" id="CEK66113.1"/>
    </source>
</evidence>
<dbReference type="Gene3D" id="3.90.1680.10">
    <property type="entry name" value="SOS response associated peptidase-like"/>
    <property type="match status" value="1"/>
</dbReference>
<evidence type="ECO:0000256" key="1">
    <source>
        <dbReference type="SAM" id="MobiDB-lite"/>
    </source>
</evidence>
<feature type="non-terminal residue" evidence="3">
    <location>
        <position position="1"/>
    </location>
</feature>
<organism evidence="3">
    <name type="scientific">Arion vulgaris</name>
    <dbReference type="NCBI Taxonomy" id="1028688"/>
    <lineage>
        <taxon>Eukaryota</taxon>
        <taxon>Metazoa</taxon>
        <taxon>Spiralia</taxon>
        <taxon>Lophotrochozoa</taxon>
        <taxon>Mollusca</taxon>
        <taxon>Gastropoda</taxon>
        <taxon>Heterobranchia</taxon>
        <taxon>Euthyneura</taxon>
        <taxon>Panpulmonata</taxon>
        <taxon>Eupulmonata</taxon>
        <taxon>Stylommatophora</taxon>
        <taxon>Helicina</taxon>
        <taxon>Arionoidea</taxon>
        <taxon>Arionidae</taxon>
        <taxon>Arion</taxon>
    </lineage>
</organism>
<sequence length="68" mass="7653">RTQLLVLLSFISACFEMCGRTACTLAPDDIVRACTYKDQKGNRKHPLWKDSPGGQKYWPSCNIPPTSH</sequence>
<protein>
    <recommendedName>
        <fullName evidence="4">Kringle domain-containing protein</fullName>
    </recommendedName>
</protein>
<feature type="signal peptide" evidence="2">
    <location>
        <begin position="1"/>
        <end position="21"/>
    </location>
</feature>
<gene>
    <name evidence="3" type="primary">ORF57353</name>
</gene>
<accession>A0A0B6ZC83</accession>
<evidence type="ECO:0000256" key="2">
    <source>
        <dbReference type="SAM" id="SignalP"/>
    </source>
</evidence>
<proteinExistence type="predicted"/>
<name>A0A0B6ZC83_9EUPU</name>
<dbReference type="AlphaFoldDB" id="A0A0B6ZC83"/>